<organism evidence="2 3">
    <name type="scientific">Aegilops tauschii subsp. strangulata</name>
    <name type="common">Goatgrass</name>
    <dbReference type="NCBI Taxonomy" id="200361"/>
    <lineage>
        <taxon>Eukaryota</taxon>
        <taxon>Viridiplantae</taxon>
        <taxon>Streptophyta</taxon>
        <taxon>Embryophyta</taxon>
        <taxon>Tracheophyta</taxon>
        <taxon>Spermatophyta</taxon>
        <taxon>Magnoliopsida</taxon>
        <taxon>Liliopsida</taxon>
        <taxon>Poales</taxon>
        <taxon>Poaceae</taxon>
        <taxon>BOP clade</taxon>
        <taxon>Pooideae</taxon>
        <taxon>Triticodae</taxon>
        <taxon>Triticeae</taxon>
        <taxon>Triticinae</taxon>
        <taxon>Aegilops</taxon>
    </lineage>
</organism>
<evidence type="ECO:0000313" key="3">
    <source>
        <dbReference type="Proteomes" id="UP000015105"/>
    </source>
</evidence>
<accession>A0A453JKP6</accession>
<keyword evidence="3" id="KW-1185">Reference proteome</keyword>
<dbReference type="EnsemblPlants" id="AET5Gv20097600.4">
    <property type="protein sequence ID" value="AET5Gv20097600.4"/>
    <property type="gene ID" value="AET5Gv20097600"/>
</dbReference>
<evidence type="ECO:0000256" key="1">
    <source>
        <dbReference type="SAM" id="MobiDB-lite"/>
    </source>
</evidence>
<dbReference type="Gramene" id="AET5Gv20097600.4">
    <property type="protein sequence ID" value="AET5Gv20097600.4"/>
    <property type="gene ID" value="AET5Gv20097600"/>
</dbReference>
<protein>
    <submittedName>
        <fullName evidence="2">Uncharacterized protein</fullName>
    </submittedName>
</protein>
<dbReference type="Proteomes" id="UP000015105">
    <property type="component" value="Chromosome 5D"/>
</dbReference>
<sequence length="66" mass="7525">MSLMPSSNFRDGVRSKCPSPRPPNIEAGLDSVFPSNIWQSEWWMATLLERHFGQSCQTGYYVFGLI</sequence>
<reference evidence="3" key="1">
    <citation type="journal article" date="2014" name="Science">
        <title>Ancient hybridizations among the ancestral genomes of bread wheat.</title>
        <authorList>
            <consortium name="International Wheat Genome Sequencing Consortium,"/>
            <person name="Marcussen T."/>
            <person name="Sandve S.R."/>
            <person name="Heier L."/>
            <person name="Spannagl M."/>
            <person name="Pfeifer M."/>
            <person name="Jakobsen K.S."/>
            <person name="Wulff B.B."/>
            <person name="Steuernagel B."/>
            <person name="Mayer K.F."/>
            <person name="Olsen O.A."/>
        </authorList>
    </citation>
    <scope>NUCLEOTIDE SEQUENCE [LARGE SCALE GENOMIC DNA]</scope>
    <source>
        <strain evidence="3">cv. AL8/78</strain>
    </source>
</reference>
<dbReference type="Gramene" id="AET5Gv20097600.5">
    <property type="protein sequence ID" value="AET5Gv20097600.5"/>
    <property type="gene ID" value="AET5Gv20097600"/>
</dbReference>
<dbReference type="Gramene" id="AET5Gv20097600.3">
    <property type="protein sequence ID" value="AET5Gv20097600.3"/>
    <property type="gene ID" value="AET5Gv20097600"/>
</dbReference>
<reference evidence="2" key="3">
    <citation type="journal article" date="2017" name="Nature">
        <title>Genome sequence of the progenitor of the wheat D genome Aegilops tauschii.</title>
        <authorList>
            <person name="Luo M.C."/>
            <person name="Gu Y.Q."/>
            <person name="Puiu D."/>
            <person name="Wang H."/>
            <person name="Twardziok S.O."/>
            <person name="Deal K.R."/>
            <person name="Huo N."/>
            <person name="Zhu T."/>
            <person name="Wang L."/>
            <person name="Wang Y."/>
            <person name="McGuire P.E."/>
            <person name="Liu S."/>
            <person name="Long H."/>
            <person name="Ramasamy R.K."/>
            <person name="Rodriguez J.C."/>
            <person name="Van S.L."/>
            <person name="Yuan L."/>
            <person name="Wang Z."/>
            <person name="Xia Z."/>
            <person name="Xiao L."/>
            <person name="Anderson O.D."/>
            <person name="Ouyang S."/>
            <person name="Liang Y."/>
            <person name="Zimin A.V."/>
            <person name="Pertea G."/>
            <person name="Qi P."/>
            <person name="Bennetzen J.L."/>
            <person name="Dai X."/>
            <person name="Dawson M.W."/>
            <person name="Muller H.G."/>
            <person name="Kugler K."/>
            <person name="Rivarola-Duarte L."/>
            <person name="Spannagl M."/>
            <person name="Mayer K.F.X."/>
            <person name="Lu F.H."/>
            <person name="Bevan M.W."/>
            <person name="Leroy P."/>
            <person name="Li P."/>
            <person name="You F.M."/>
            <person name="Sun Q."/>
            <person name="Liu Z."/>
            <person name="Lyons E."/>
            <person name="Wicker T."/>
            <person name="Salzberg S.L."/>
            <person name="Devos K.M."/>
            <person name="Dvorak J."/>
        </authorList>
    </citation>
    <scope>NUCLEOTIDE SEQUENCE [LARGE SCALE GENOMIC DNA]</scope>
    <source>
        <strain evidence="2">cv. AL8/78</strain>
    </source>
</reference>
<dbReference type="AlphaFoldDB" id="A0A453JKP6"/>
<dbReference type="EnsemblPlants" id="AET5Gv20097600.5">
    <property type="protein sequence ID" value="AET5Gv20097600.5"/>
    <property type="gene ID" value="AET5Gv20097600"/>
</dbReference>
<reference evidence="3" key="2">
    <citation type="journal article" date="2017" name="Nat. Plants">
        <title>The Aegilops tauschii genome reveals multiple impacts of transposons.</title>
        <authorList>
            <person name="Zhao G."/>
            <person name="Zou C."/>
            <person name="Li K."/>
            <person name="Wang K."/>
            <person name="Li T."/>
            <person name="Gao L."/>
            <person name="Zhang X."/>
            <person name="Wang H."/>
            <person name="Yang Z."/>
            <person name="Liu X."/>
            <person name="Jiang W."/>
            <person name="Mao L."/>
            <person name="Kong X."/>
            <person name="Jiao Y."/>
            <person name="Jia J."/>
        </authorList>
    </citation>
    <scope>NUCLEOTIDE SEQUENCE [LARGE SCALE GENOMIC DNA]</scope>
    <source>
        <strain evidence="3">cv. AL8/78</strain>
    </source>
</reference>
<feature type="region of interest" description="Disordered" evidence="1">
    <location>
        <begin position="1"/>
        <end position="22"/>
    </location>
</feature>
<reference evidence="2" key="5">
    <citation type="journal article" date="2021" name="G3 (Bethesda)">
        <title>Aegilops tauschii genome assembly Aet v5.0 features greater sequence contiguity and improved annotation.</title>
        <authorList>
            <person name="Wang L."/>
            <person name="Zhu T."/>
            <person name="Rodriguez J.C."/>
            <person name="Deal K.R."/>
            <person name="Dubcovsky J."/>
            <person name="McGuire P.E."/>
            <person name="Lux T."/>
            <person name="Spannagl M."/>
            <person name="Mayer K.F.X."/>
            <person name="Baldrich P."/>
            <person name="Meyers B.C."/>
            <person name="Huo N."/>
            <person name="Gu Y.Q."/>
            <person name="Zhou H."/>
            <person name="Devos K.M."/>
            <person name="Bennetzen J.L."/>
            <person name="Unver T."/>
            <person name="Budak H."/>
            <person name="Gulick P.J."/>
            <person name="Galiba G."/>
            <person name="Kalapos B."/>
            <person name="Nelson D.R."/>
            <person name="Li P."/>
            <person name="You F.M."/>
            <person name="Luo M.C."/>
            <person name="Dvorak J."/>
        </authorList>
    </citation>
    <scope>NUCLEOTIDE SEQUENCE [LARGE SCALE GENOMIC DNA]</scope>
    <source>
        <strain evidence="2">cv. AL8/78</strain>
    </source>
</reference>
<dbReference type="EnsemblPlants" id="AET5Gv20097600.3">
    <property type="protein sequence ID" value="AET5Gv20097600.3"/>
    <property type="gene ID" value="AET5Gv20097600"/>
</dbReference>
<proteinExistence type="predicted"/>
<reference evidence="2" key="4">
    <citation type="submission" date="2019-03" db="UniProtKB">
        <authorList>
            <consortium name="EnsemblPlants"/>
        </authorList>
    </citation>
    <scope>IDENTIFICATION</scope>
</reference>
<evidence type="ECO:0000313" key="2">
    <source>
        <dbReference type="EnsemblPlants" id="AET5Gv20097600.4"/>
    </source>
</evidence>
<name>A0A453JKP6_AEGTS</name>